<dbReference type="GO" id="GO:0015031">
    <property type="term" value="P:protein transport"/>
    <property type="evidence" value="ECO:0007669"/>
    <property type="project" value="TreeGrafter"/>
</dbReference>
<accession>A0A1R2ART2</accession>
<proteinExistence type="predicted"/>
<dbReference type="OrthoDB" id="291852at2759"/>
<evidence type="ECO:0000313" key="4">
    <source>
        <dbReference type="Proteomes" id="UP000187209"/>
    </source>
</evidence>
<name>A0A1R2ART2_9CILI</name>
<evidence type="ECO:0000259" key="1">
    <source>
        <dbReference type="Pfam" id="PF00339"/>
    </source>
</evidence>
<gene>
    <name evidence="3" type="ORF">SteCoe_35758</name>
</gene>
<protein>
    <submittedName>
        <fullName evidence="3">Uncharacterized protein</fullName>
    </submittedName>
</protein>
<dbReference type="InterPro" id="IPR050357">
    <property type="entry name" value="Arrestin_domain-protein"/>
</dbReference>
<dbReference type="EMBL" id="MPUH01001554">
    <property type="protein sequence ID" value="OMJ67155.1"/>
    <property type="molecule type" value="Genomic_DNA"/>
</dbReference>
<dbReference type="InterPro" id="IPR014752">
    <property type="entry name" value="Arrestin-like_C"/>
</dbReference>
<dbReference type="Proteomes" id="UP000187209">
    <property type="component" value="Unassembled WGS sequence"/>
</dbReference>
<dbReference type="InterPro" id="IPR011022">
    <property type="entry name" value="Arrestin_C-like"/>
</dbReference>
<dbReference type="AlphaFoldDB" id="A0A1R2ART2"/>
<dbReference type="PANTHER" id="PTHR11188">
    <property type="entry name" value="ARRESTIN DOMAIN CONTAINING PROTEIN"/>
    <property type="match status" value="1"/>
</dbReference>
<feature type="domain" description="Arrestin C-terminal-like" evidence="2">
    <location>
        <begin position="186"/>
        <end position="318"/>
    </location>
</feature>
<keyword evidence="4" id="KW-1185">Reference proteome</keyword>
<dbReference type="InterPro" id="IPR011021">
    <property type="entry name" value="Arrestin-like_N"/>
</dbReference>
<evidence type="ECO:0000313" key="3">
    <source>
        <dbReference type="EMBL" id="OMJ67155.1"/>
    </source>
</evidence>
<sequence>MGGVFFSSPNIKGHFIDNNTKASAGSVLKGSIDIELKRNIGQGKICILFQGTENISWKKSKIERNSYLNTNESSDTLTFYYRNWVVCEVRSLVKDFDSLSSGNHNFSYTLEIPKDIPSSFSYSCYHRTATILYTLSIVLMTNRTIQVISEKNLRISQMLLKDIYESKKSALSNLKTWLFINKGYNSINVKLLKDTFVPRDIIHFFIDIDNSISKLNVNGIECRVFFEGTIKVSAYNKLYFSEVLIVKKIFHRVLSGEKCENLEITCDLASVADYLDGLYSTNSNLIDCNYFIEIKLDMDGKLMFRGRPPKIYFPIFIVPEITQKVSNNMIPKL</sequence>
<dbReference type="Pfam" id="PF02752">
    <property type="entry name" value="Arrestin_C"/>
    <property type="match status" value="1"/>
</dbReference>
<dbReference type="Gene3D" id="2.60.40.640">
    <property type="match status" value="2"/>
</dbReference>
<dbReference type="GO" id="GO:0005737">
    <property type="term" value="C:cytoplasm"/>
    <property type="evidence" value="ECO:0007669"/>
    <property type="project" value="TreeGrafter"/>
</dbReference>
<dbReference type="Pfam" id="PF00339">
    <property type="entry name" value="Arrestin_N"/>
    <property type="match status" value="1"/>
</dbReference>
<evidence type="ECO:0000259" key="2">
    <source>
        <dbReference type="Pfam" id="PF02752"/>
    </source>
</evidence>
<feature type="domain" description="Arrestin-like N-terminal" evidence="1">
    <location>
        <begin position="23"/>
        <end position="156"/>
    </location>
</feature>
<comment type="caution">
    <text evidence="3">The sequence shown here is derived from an EMBL/GenBank/DDBJ whole genome shotgun (WGS) entry which is preliminary data.</text>
</comment>
<organism evidence="3 4">
    <name type="scientific">Stentor coeruleus</name>
    <dbReference type="NCBI Taxonomy" id="5963"/>
    <lineage>
        <taxon>Eukaryota</taxon>
        <taxon>Sar</taxon>
        <taxon>Alveolata</taxon>
        <taxon>Ciliophora</taxon>
        <taxon>Postciliodesmatophora</taxon>
        <taxon>Heterotrichea</taxon>
        <taxon>Heterotrichida</taxon>
        <taxon>Stentoridae</taxon>
        <taxon>Stentor</taxon>
    </lineage>
</organism>
<reference evidence="3 4" key="1">
    <citation type="submission" date="2016-11" db="EMBL/GenBank/DDBJ databases">
        <title>The macronuclear genome of Stentor coeruleus: a giant cell with tiny introns.</title>
        <authorList>
            <person name="Slabodnick M."/>
            <person name="Ruby J.G."/>
            <person name="Reiff S.B."/>
            <person name="Swart E.C."/>
            <person name="Gosai S."/>
            <person name="Prabakaran S."/>
            <person name="Witkowska E."/>
            <person name="Larue G.E."/>
            <person name="Fisher S."/>
            <person name="Freeman R.M."/>
            <person name="Gunawardena J."/>
            <person name="Chu W."/>
            <person name="Stover N.A."/>
            <person name="Gregory B.D."/>
            <person name="Nowacki M."/>
            <person name="Derisi J."/>
            <person name="Roy S.W."/>
            <person name="Marshall W.F."/>
            <person name="Sood P."/>
        </authorList>
    </citation>
    <scope>NUCLEOTIDE SEQUENCE [LARGE SCALE GENOMIC DNA]</scope>
    <source>
        <strain evidence="3">WM001</strain>
    </source>
</reference>
<dbReference type="PANTHER" id="PTHR11188:SF17">
    <property type="entry name" value="FI21816P1"/>
    <property type="match status" value="1"/>
</dbReference>